<evidence type="ECO:0000313" key="2">
    <source>
        <dbReference type="EMBL" id="MFC6724917.1"/>
    </source>
</evidence>
<keyword evidence="3" id="KW-1185">Reference proteome</keyword>
<dbReference type="Proteomes" id="UP001596328">
    <property type="component" value="Unassembled WGS sequence"/>
</dbReference>
<organism evidence="2 3">
    <name type="scientific">Halobium palmae</name>
    <dbReference type="NCBI Taxonomy" id="1776492"/>
    <lineage>
        <taxon>Archaea</taxon>
        <taxon>Methanobacteriati</taxon>
        <taxon>Methanobacteriota</taxon>
        <taxon>Stenosarchaea group</taxon>
        <taxon>Halobacteria</taxon>
        <taxon>Halobacteriales</taxon>
        <taxon>Haloferacaceae</taxon>
        <taxon>Halobium</taxon>
    </lineage>
</organism>
<feature type="transmembrane region" description="Helical" evidence="1">
    <location>
        <begin position="21"/>
        <end position="39"/>
    </location>
</feature>
<feature type="transmembrane region" description="Helical" evidence="1">
    <location>
        <begin position="59"/>
        <end position="77"/>
    </location>
</feature>
<name>A0ABD5S107_9EURY</name>
<dbReference type="EMBL" id="JBHSWU010000323">
    <property type="protein sequence ID" value="MFC6724917.1"/>
    <property type="molecule type" value="Genomic_DNA"/>
</dbReference>
<reference evidence="2 3" key="1">
    <citation type="journal article" date="2019" name="Int. J. Syst. Evol. Microbiol.">
        <title>The Global Catalogue of Microorganisms (GCM) 10K type strain sequencing project: providing services to taxonomists for standard genome sequencing and annotation.</title>
        <authorList>
            <consortium name="The Broad Institute Genomics Platform"/>
            <consortium name="The Broad Institute Genome Sequencing Center for Infectious Disease"/>
            <person name="Wu L."/>
            <person name="Ma J."/>
        </authorList>
    </citation>
    <scope>NUCLEOTIDE SEQUENCE [LARGE SCALE GENOMIC DNA]</scope>
    <source>
        <strain evidence="2 3">NBRC 111368</strain>
    </source>
</reference>
<evidence type="ECO:0000313" key="3">
    <source>
        <dbReference type="Proteomes" id="UP001596328"/>
    </source>
</evidence>
<protein>
    <submittedName>
        <fullName evidence="2">Phosphate ABC transporter, permease protein PstA</fullName>
    </submittedName>
</protein>
<feature type="non-terminal residue" evidence="2">
    <location>
        <position position="79"/>
    </location>
</feature>
<evidence type="ECO:0000256" key="1">
    <source>
        <dbReference type="SAM" id="Phobius"/>
    </source>
</evidence>
<keyword evidence="1" id="KW-1133">Transmembrane helix</keyword>
<proteinExistence type="predicted"/>
<keyword evidence="1" id="KW-0472">Membrane</keyword>
<comment type="caution">
    <text evidence="2">The sequence shown here is derived from an EMBL/GenBank/DDBJ whole genome shotgun (WGS) entry which is preliminary data.</text>
</comment>
<gene>
    <name evidence="2" type="ORF">ACFQE1_11150</name>
</gene>
<keyword evidence="1" id="KW-0812">Transmembrane</keyword>
<accession>A0ABD5S107</accession>
<dbReference type="AlphaFoldDB" id="A0ABD5S107"/>
<sequence>MSNESARRANLVESDTSGYELVAAGTVGVGVLVVALSLLTLSEIVPFEAGLAGLSMPTAFGAVLSLVGAVTVGLGVASA</sequence>